<dbReference type="EMBL" id="JBHSPH010000006">
    <property type="protein sequence ID" value="MFC5863746.1"/>
    <property type="molecule type" value="Genomic_DNA"/>
</dbReference>
<dbReference type="Proteomes" id="UP001596091">
    <property type="component" value="Unassembled WGS sequence"/>
</dbReference>
<dbReference type="InterPro" id="IPR050553">
    <property type="entry name" value="Thioredoxin_ResA/DsbE_sf"/>
</dbReference>
<evidence type="ECO:0000313" key="2">
    <source>
        <dbReference type="EMBL" id="MFC5863746.1"/>
    </source>
</evidence>
<dbReference type="SUPFAM" id="SSF52833">
    <property type="entry name" value="Thioredoxin-like"/>
    <property type="match status" value="1"/>
</dbReference>
<reference evidence="3" key="1">
    <citation type="journal article" date="2019" name="Int. J. Syst. Evol. Microbiol.">
        <title>The Global Catalogue of Microorganisms (GCM) 10K type strain sequencing project: providing services to taxonomists for standard genome sequencing and annotation.</title>
        <authorList>
            <consortium name="The Broad Institute Genomics Platform"/>
            <consortium name="The Broad Institute Genome Sequencing Center for Infectious Disease"/>
            <person name="Wu L."/>
            <person name="Ma J."/>
        </authorList>
    </citation>
    <scope>NUCLEOTIDE SEQUENCE [LARGE SCALE GENOMIC DNA]</scope>
    <source>
        <strain evidence="3">JCM 4087</strain>
    </source>
</reference>
<accession>A0ABW1EIR1</accession>
<evidence type="ECO:0000259" key="1">
    <source>
        <dbReference type="PROSITE" id="PS51352"/>
    </source>
</evidence>
<dbReference type="InterPro" id="IPR036249">
    <property type="entry name" value="Thioredoxin-like_sf"/>
</dbReference>
<dbReference type="Pfam" id="PF00578">
    <property type="entry name" value="AhpC-TSA"/>
    <property type="match status" value="1"/>
</dbReference>
<organism evidence="2 3">
    <name type="scientific">Acidicapsa dinghuensis</name>
    <dbReference type="NCBI Taxonomy" id="2218256"/>
    <lineage>
        <taxon>Bacteria</taxon>
        <taxon>Pseudomonadati</taxon>
        <taxon>Acidobacteriota</taxon>
        <taxon>Terriglobia</taxon>
        <taxon>Terriglobales</taxon>
        <taxon>Acidobacteriaceae</taxon>
        <taxon>Acidicapsa</taxon>
    </lineage>
</organism>
<gene>
    <name evidence="2" type="ORF">ACFPT7_15670</name>
</gene>
<dbReference type="PANTHER" id="PTHR42852">
    <property type="entry name" value="THIOL:DISULFIDE INTERCHANGE PROTEIN DSBE"/>
    <property type="match status" value="1"/>
</dbReference>
<name>A0ABW1EIR1_9BACT</name>
<comment type="caution">
    <text evidence="2">The sequence shown here is derived from an EMBL/GenBank/DDBJ whole genome shotgun (WGS) entry which is preliminary data.</text>
</comment>
<evidence type="ECO:0000313" key="3">
    <source>
        <dbReference type="Proteomes" id="UP001596091"/>
    </source>
</evidence>
<dbReference type="RefSeq" id="WP_263342490.1">
    <property type="nucleotide sequence ID" value="NZ_JAGSYH010000012.1"/>
</dbReference>
<dbReference type="InterPro" id="IPR000866">
    <property type="entry name" value="AhpC/TSA"/>
</dbReference>
<dbReference type="InterPro" id="IPR013766">
    <property type="entry name" value="Thioredoxin_domain"/>
</dbReference>
<sequence length="210" mass="22859">MKRNVIVISAVVFVLALLGFAGWANHLNRVHAALQVQAQQDQANLVSDAAGVGHLASPMVGKAAPSFTLTNLQGKKVSLADYKGKAIQLNFWATWCAPCKIETPWLVDLEKQYSPQGFEILGVSFDDLDQDDTKLLAKEKVDIAKAADQLGIHYPVLLDGDSIAKSYGDPDVFPTSFFINREGEITNVTFGLTSKDDLENNIRKALGEAK</sequence>
<dbReference type="PROSITE" id="PS51352">
    <property type="entry name" value="THIOREDOXIN_2"/>
    <property type="match status" value="1"/>
</dbReference>
<protein>
    <submittedName>
        <fullName evidence="2">TlpA family protein disulfide reductase</fullName>
    </submittedName>
</protein>
<dbReference type="Gene3D" id="3.40.30.10">
    <property type="entry name" value="Glutaredoxin"/>
    <property type="match status" value="1"/>
</dbReference>
<dbReference type="PANTHER" id="PTHR42852:SF17">
    <property type="entry name" value="THIOREDOXIN-LIKE PROTEIN HI_1115"/>
    <property type="match status" value="1"/>
</dbReference>
<feature type="domain" description="Thioredoxin" evidence="1">
    <location>
        <begin position="58"/>
        <end position="207"/>
    </location>
</feature>
<keyword evidence="3" id="KW-1185">Reference proteome</keyword>
<dbReference type="CDD" id="cd02966">
    <property type="entry name" value="TlpA_like_family"/>
    <property type="match status" value="1"/>
</dbReference>
<proteinExistence type="predicted"/>